<gene>
    <name evidence="1" type="ORF">HanXRQr2_Chr05g0219451</name>
</gene>
<dbReference type="Gramene" id="mRNA:HanXRQr2_Chr05g0219451">
    <property type="protein sequence ID" value="CDS:HanXRQr2_Chr05g0219451.1"/>
    <property type="gene ID" value="HanXRQr2_Chr05g0219451"/>
</dbReference>
<dbReference type="AlphaFoldDB" id="A0A9K3J1X0"/>
<dbReference type="EMBL" id="MNCJ02000320">
    <property type="protein sequence ID" value="KAF5806275.1"/>
    <property type="molecule type" value="Genomic_DNA"/>
</dbReference>
<proteinExistence type="predicted"/>
<name>A0A9K3J1X0_HELAN</name>
<accession>A0A9K3J1X0</accession>
<dbReference type="Proteomes" id="UP000215914">
    <property type="component" value="Unassembled WGS sequence"/>
</dbReference>
<protein>
    <submittedName>
        <fullName evidence="1">Uncharacterized protein</fullName>
    </submittedName>
</protein>
<sequence>MLHYDENYANLYQVYICILCLRDNLRKGNRSVSKFRRVFKGICDQLSAIGNQPSIRSNPQFHDCLLFFKQLG</sequence>
<reference evidence="1" key="2">
    <citation type="submission" date="2020-06" db="EMBL/GenBank/DDBJ databases">
        <title>Helianthus annuus Genome sequencing and assembly Release 2.</title>
        <authorList>
            <person name="Gouzy J."/>
            <person name="Langlade N."/>
            <person name="Munos S."/>
        </authorList>
    </citation>
    <scope>NUCLEOTIDE SEQUENCE</scope>
    <source>
        <tissue evidence="1">Leaves</tissue>
    </source>
</reference>
<reference evidence="1" key="1">
    <citation type="journal article" date="2017" name="Nature">
        <title>The sunflower genome provides insights into oil metabolism, flowering and Asterid evolution.</title>
        <authorList>
            <person name="Badouin H."/>
            <person name="Gouzy J."/>
            <person name="Grassa C.J."/>
            <person name="Murat F."/>
            <person name="Staton S.E."/>
            <person name="Cottret L."/>
            <person name="Lelandais-Briere C."/>
            <person name="Owens G.L."/>
            <person name="Carrere S."/>
            <person name="Mayjonade B."/>
            <person name="Legrand L."/>
            <person name="Gill N."/>
            <person name="Kane N.C."/>
            <person name="Bowers J.E."/>
            <person name="Hubner S."/>
            <person name="Bellec A."/>
            <person name="Berard A."/>
            <person name="Berges H."/>
            <person name="Blanchet N."/>
            <person name="Boniface M.C."/>
            <person name="Brunel D."/>
            <person name="Catrice O."/>
            <person name="Chaidir N."/>
            <person name="Claudel C."/>
            <person name="Donnadieu C."/>
            <person name="Faraut T."/>
            <person name="Fievet G."/>
            <person name="Helmstetter N."/>
            <person name="King M."/>
            <person name="Knapp S.J."/>
            <person name="Lai Z."/>
            <person name="Le Paslier M.C."/>
            <person name="Lippi Y."/>
            <person name="Lorenzon L."/>
            <person name="Mandel J.R."/>
            <person name="Marage G."/>
            <person name="Marchand G."/>
            <person name="Marquand E."/>
            <person name="Bret-Mestries E."/>
            <person name="Morien E."/>
            <person name="Nambeesan S."/>
            <person name="Nguyen T."/>
            <person name="Pegot-Espagnet P."/>
            <person name="Pouilly N."/>
            <person name="Raftis F."/>
            <person name="Sallet E."/>
            <person name="Schiex T."/>
            <person name="Thomas J."/>
            <person name="Vandecasteele C."/>
            <person name="Vares D."/>
            <person name="Vear F."/>
            <person name="Vautrin S."/>
            <person name="Crespi M."/>
            <person name="Mangin B."/>
            <person name="Burke J.M."/>
            <person name="Salse J."/>
            <person name="Munos S."/>
            <person name="Vincourt P."/>
            <person name="Rieseberg L.H."/>
            <person name="Langlade N.B."/>
        </authorList>
    </citation>
    <scope>NUCLEOTIDE SEQUENCE</scope>
    <source>
        <tissue evidence="1">Leaves</tissue>
    </source>
</reference>
<organism evidence="1 2">
    <name type="scientific">Helianthus annuus</name>
    <name type="common">Common sunflower</name>
    <dbReference type="NCBI Taxonomy" id="4232"/>
    <lineage>
        <taxon>Eukaryota</taxon>
        <taxon>Viridiplantae</taxon>
        <taxon>Streptophyta</taxon>
        <taxon>Embryophyta</taxon>
        <taxon>Tracheophyta</taxon>
        <taxon>Spermatophyta</taxon>
        <taxon>Magnoliopsida</taxon>
        <taxon>eudicotyledons</taxon>
        <taxon>Gunneridae</taxon>
        <taxon>Pentapetalae</taxon>
        <taxon>asterids</taxon>
        <taxon>campanulids</taxon>
        <taxon>Asterales</taxon>
        <taxon>Asteraceae</taxon>
        <taxon>Asteroideae</taxon>
        <taxon>Heliantheae alliance</taxon>
        <taxon>Heliantheae</taxon>
        <taxon>Helianthus</taxon>
    </lineage>
</organism>
<keyword evidence="2" id="KW-1185">Reference proteome</keyword>
<evidence type="ECO:0000313" key="2">
    <source>
        <dbReference type="Proteomes" id="UP000215914"/>
    </source>
</evidence>
<evidence type="ECO:0000313" key="1">
    <source>
        <dbReference type="EMBL" id="KAF5806275.1"/>
    </source>
</evidence>
<comment type="caution">
    <text evidence="1">The sequence shown here is derived from an EMBL/GenBank/DDBJ whole genome shotgun (WGS) entry which is preliminary data.</text>
</comment>